<dbReference type="GO" id="GO:0004198">
    <property type="term" value="F:calcium-dependent cysteine-type endopeptidase activity"/>
    <property type="evidence" value="ECO:0007669"/>
    <property type="project" value="InterPro"/>
</dbReference>
<dbReference type="AlphaFoldDB" id="E8Z737"/>
<evidence type="ECO:0000256" key="5">
    <source>
        <dbReference type="PIRSR" id="PIRSR622684-1"/>
    </source>
</evidence>
<sequence>EQVGEAEIAEDGWDSDVWCKKNAHRALIGEQARQKRLERQRAKEIKDAQAQAVLANEVLEAKPDAGNFKKRRRKKVQRGVNHVRHAPGFVVRKVVHEDHLAQKEKPKKPLRVEKVDGEAEDPSEEEDCKVYEDGKFIDDDFPPCSHSLGVKMSGVDGWMRLSDITANPCLFFRIIPETCVNQAFPGNMWLTSACAAAAEYPAWIQSMFGRKPRLSKAGKYNVRLYHPGQKQFVRITIDDYVPTKNGSPAFAGVSSDGEIWSALVEKAFAKLCGSYALQSGGLNAYWDALHLRGSCTSKLVAPWAHKCGAHVLCGMGRQVSLYPDSRRQGVIRDCGIRQVWAMLRMSMERCYPVACGIDKKEKATVGLHTQRLYSVINVREVPTDQGWTLRMVLLRNPYNPGKWEGRWNDPFDAWKANPPVRASLEHKPNVGSKFWMSFPDFQDYFKEIEIVRKFMPVQGCDRPKLQGVKPGLVKHKLNRTPCRAWVA</sequence>
<evidence type="ECO:0000256" key="6">
    <source>
        <dbReference type="PROSITE-ProRule" id="PRU00239"/>
    </source>
</evidence>
<dbReference type="InterPro" id="IPR001300">
    <property type="entry name" value="Peptidase_C2_calpain_cat"/>
</dbReference>
<organism evidence="8">
    <name type="scientific">Karlodinium veneficum</name>
    <name type="common">Dinoflagellate</name>
    <name type="synonym">Karlodinium micrum</name>
    <dbReference type="NCBI Taxonomy" id="407301"/>
    <lineage>
        <taxon>Eukaryota</taxon>
        <taxon>Sar</taxon>
        <taxon>Alveolata</taxon>
        <taxon>Dinophyceae</taxon>
        <taxon>Gymnodiniales</taxon>
        <taxon>Kareniaceae</taxon>
        <taxon>Karlodinium</taxon>
    </lineage>
</organism>
<dbReference type="PROSITE" id="PS50203">
    <property type="entry name" value="CALPAIN_CAT"/>
    <property type="match status" value="1"/>
</dbReference>
<evidence type="ECO:0000256" key="2">
    <source>
        <dbReference type="ARBA" id="ARBA00022670"/>
    </source>
</evidence>
<dbReference type="Pfam" id="PF00648">
    <property type="entry name" value="Peptidase_C2"/>
    <property type="match status" value="1"/>
</dbReference>
<dbReference type="Gene3D" id="3.90.70.10">
    <property type="entry name" value="Cysteine proteinases"/>
    <property type="match status" value="1"/>
</dbReference>
<reference evidence="8" key="2">
    <citation type="book" date="2010" name="PROCEEDINGS OF 13TH INTERNATIONAL CONFERENCE ON HARMFUL ALGAE" publisher="International Society For The Study of Harmful Algae" city="Hong Kong, China">
        <title>Dinoflagellate meta-transcriptomics enabled by spliced leader.</title>
        <editorList>
            <person name="Unknown A."/>
        </editorList>
        <authorList>
            <person name="Lin S."/>
            <person name="Zhang H."/>
        </authorList>
    </citation>
    <scope>NUCLEOTIDE SEQUENCE</scope>
    <source>
        <strain evidence="8">CCMP1975</strain>
    </source>
</reference>
<evidence type="ECO:0000259" key="7">
    <source>
        <dbReference type="PROSITE" id="PS50203"/>
    </source>
</evidence>
<dbReference type="EMBL" id="FJ600259">
    <property type="protein sequence ID" value="ACU45267.1"/>
    <property type="molecule type" value="mRNA"/>
</dbReference>
<keyword evidence="2" id="KW-0645">Protease</keyword>
<evidence type="ECO:0000313" key="8">
    <source>
        <dbReference type="EMBL" id="ACU45267.1"/>
    </source>
</evidence>
<evidence type="ECO:0000256" key="1">
    <source>
        <dbReference type="ARBA" id="ARBA00007623"/>
    </source>
</evidence>
<dbReference type="SUPFAM" id="SSF54001">
    <property type="entry name" value="Cysteine proteinases"/>
    <property type="match status" value="1"/>
</dbReference>
<dbReference type="PRINTS" id="PR00704">
    <property type="entry name" value="CALPAIN"/>
</dbReference>
<accession>E8Z737</accession>
<evidence type="ECO:0000256" key="4">
    <source>
        <dbReference type="ARBA" id="ARBA00022807"/>
    </source>
</evidence>
<dbReference type="PANTHER" id="PTHR10183:SF379">
    <property type="entry name" value="CALPAIN-5"/>
    <property type="match status" value="1"/>
</dbReference>
<protein>
    <submittedName>
        <fullName evidence="8">Calpain large subunit</fullName>
    </submittedName>
</protein>
<evidence type="ECO:0000256" key="3">
    <source>
        <dbReference type="ARBA" id="ARBA00022801"/>
    </source>
</evidence>
<proteinExistence type="evidence at transcript level"/>
<dbReference type="GO" id="GO:0006508">
    <property type="term" value="P:proteolysis"/>
    <property type="evidence" value="ECO:0007669"/>
    <property type="project" value="UniProtKB-KW"/>
</dbReference>
<reference evidence="8" key="1">
    <citation type="submission" date="2008-12" db="EMBL/GenBank/DDBJ databases">
        <authorList>
            <person name="Zhang H."/>
            <person name="Lin S."/>
        </authorList>
    </citation>
    <scope>NUCLEOTIDE SEQUENCE</scope>
    <source>
        <strain evidence="8">CCMP1975</strain>
    </source>
</reference>
<comment type="similarity">
    <text evidence="1">Belongs to the peptidase C2 family.</text>
</comment>
<feature type="non-terminal residue" evidence="8">
    <location>
        <position position="1"/>
    </location>
</feature>
<dbReference type="PANTHER" id="PTHR10183">
    <property type="entry name" value="CALPAIN"/>
    <property type="match status" value="1"/>
</dbReference>
<dbReference type="InterPro" id="IPR038765">
    <property type="entry name" value="Papain-like_cys_pep_sf"/>
</dbReference>
<feature type="domain" description="Calpain catalytic" evidence="7">
    <location>
        <begin position="135"/>
        <end position="454"/>
    </location>
</feature>
<feature type="active site" evidence="5">
    <location>
        <position position="396"/>
    </location>
</feature>
<dbReference type="InterPro" id="IPR022684">
    <property type="entry name" value="Calpain_cysteine_protease"/>
</dbReference>
<keyword evidence="3" id="KW-0378">Hydrolase</keyword>
<keyword evidence="4" id="KW-0788">Thiol protease</keyword>
<name>E8Z737_KARVE</name>
<dbReference type="SMART" id="SM00230">
    <property type="entry name" value="CysPc"/>
    <property type="match status" value="1"/>
</dbReference>
<comment type="caution">
    <text evidence="6">Lacks conserved residue(s) required for the propagation of feature annotation.</text>
</comment>